<dbReference type="PANTHER" id="PTHR48081">
    <property type="entry name" value="AB HYDROLASE SUPERFAMILY PROTEIN C4A8.06C"/>
    <property type="match status" value="1"/>
</dbReference>
<evidence type="ECO:0000313" key="3">
    <source>
        <dbReference type="EMBL" id="KAJ5525512.1"/>
    </source>
</evidence>
<reference evidence="3 4" key="1">
    <citation type="journal article" date="2023" name="IMA Fungus">
        <title>Comparative genomic study of the Penicillium genus elucidates a diverse pangenome and 15 lateral gene transfer events.</title>
        <authorList>
            <person name="Petersen C."/>
            <person name="Sorensen T."/>
            <person name="Nielsen M.R."/>
            <person name="Sondergaard T.E."/>
            <person name="Sorensen J.L."/>
            <person name="Fitzpatrick D.A."/>
            <person name="Frisvad J.C."/>
            <person name="Nielsen K.L."/>
        </authorList>
    </citation>
    <scope>NUCLEOTIDE SEQUENCE [LARGE SCALE GENOMIC DNA]</scope>
    <source>
        <strain evidence="3 4">IBT 35679</strain>
    </source>
</reference>
<evidence type="ECO:0000259" key="2">
    <source>
        <dbReference type="Pfam" id="PF07859"/>
    </source>
</evidence>
<evidence type="ECO:0000256" key="1">
    <source>
        <dbReference type="ARBA" id="ARBA00022801"/>
    </source>
</evidence>
<sequence>MPASRTDLTKQAKKLRFWQTVISWVDRYLSWPLPPNPSLEITIPTKISKPIGSIKLYFFTAQNRPPTSTFSQTHDIDAPRRPVLINFHGGGFSIGHAIDDARWAHAVTTAHPDCIFVSVNYRLAPEHPFPIPIEDGVDAVLWLWDHADNYNLDRARFVLCGNSAGGNLCFTVPFRLHEELEARGRLDTKSEIKLAGSLAFYPAVDWTRSRSERDATNPIAAERSMIPPKVLTFFDESYLLQKNLPKKEDGSVDWAHPYLSPALAPASLFLAAFPPSVSIYTCGWDQLLVEGDALRDKICKFVDEGRMRHCGGLIIEEAIHGFDNRPTFCLGDEARDTMYADANEELGIMWTCEHDSDTENE</sequence>
<keyword evidence="1" id="KW-0378">Hydrolase</keyword>
<dbReference type="Proteomes" id="UP001220324">
    <property type="component" value="Unassembled WGS sequence"/>
</dbReference>
<dbReference type="PANTHER" id="PTHR48081:SF8">
    <property type="entry name" value="ALPHA_BETA HYDROLASE FOLD-3 DOMAIN-CONTAINING PROTEIN-RELATED"/>
    <property type="match status" value="1"/>
</dbReference>
<dbReference type="SUPFAM" id="SSF53474">
    <property type="entry name" value="alpha/beta-Hydrolases"/>
    <property type="match status" value="1"/>
</dbReference>
<dbReference type="InterPro" id="IPR050300">
    <property type="entry name" value="GDXG_lipolytic_enzyme"/>
</dbReference>
<dbReference type="AlphaFoldDB" id="A0AAD6CNW3"/>
<name>A0AAD6CNW3_9EURO</name>
<dbReference type="InterPro" id="IPR029058">
    <property type="entry name" value="AB_hydrolase_fold"/>
</dbReference>
<dbReference type="Gene3D" id="3.40.50.1820">
    <property type="entry name" value="alpha/beta hydrolase"/>
    <property type="match status" value="1"/>
</dbReference>
<feature type="domain" description="Alpha/beta hydrolase fold-3" evidence="2">
    <location>
        <begin position="84"/>
        <end position="300"/>
    </location>
</feature>
<comment type="caution">
    <text evidence="3">The sequence shown here is derived from an EMBL/GenBank/DDBJ whole genome shotgun (WGS) entry which is preliminary data.</text>
</comment>
<dbReference type="GO" id="GO:0016787">
    <property type="term" value="F:hydrolase activity"/>
    <property type="evidence" value="ECO:0007669"/>
    <property type="project" value="UniProtKB-KW"/>
</dbReference>
<organism evidence="3 4">
    <name type="scientific">Penicillium frequentans</name>
    <dbReference type="NCBI Taxonomy" id="3151616"/>
    <lineage>
        <taxon>Eukaryota</taxon>
        <taxon>Fungi</taxon>
        <taxon>Dikarya</taxon>
        <taxon>Ascomycota</taxon>
        <taxon>Pezizomycotina</taxon>
        <taxon>Eurotiomycetes</taxon>
        <taxon>Eurotiomycetidae</taxon>
        <taxon>Eurotiales</taxon>
        <taxon>Aspergillaceae</taxon>
        <taxon>Penicillium</taxon>
    </lineage>
</organism>
<keyword evidence="4" id="KW-1185">Reference proteome</keyword>
<dbReference type="EMBL" id="JAQIZZ010000008">
    <property type="protein sequence ID" value="KAJ5525512.1"/>
    <property type="molecule type" value="Genomic_DNA"/>
</dbReference>
<proteinExistence type="predicted"/>
<dbReference type="InterPro" id="IPR013094">
    <property type="entry name" value="AB_hydrolase_3"/>
</dbReference>
<dbReference type="GO" id="GO:0017000">
    <property type="term" value="P:antibiotic biosynthetic process"/>
    <property type="evidence" value="ECO:0007669"/>
    <property type="project" value="UniProtKB-ARBA"/>
</dbReference>
<dbReference type="Pfam" id="PF07859">
    <property type="entry name" value="Abhydrolase_3"/>
    <property type="match status" value="1"/>
</dbReference>
<gene>
    <name evidence="3" type="ORF">N7494_012162</name>
</gene>
<evidence type="ECO:0000313" key="4">
    <source>
        <dbReference type="Proteomes" id="UP001220324"/>
    </source>
</evidence>
<dbReference type="GO" id="GO:0072330">
    <property type="term" value="P:monocarboxylic acid biosynthetic process"/>
    <property type="evidence" value="ECO:0007669"/>
    <property type="project" value="UniProtKB-ARBA"/>
</dbReference>
<protein>
    <recommendedName>
        <fullName evidence="2">Alpha/beta hydrolase fold-3 domain-containing protein</fullName>
    </recommendedName>
</protein>
<accession>A0AAD6CNW3</accession>